<dbReference type="Pfam" id="PF01370">
    <property type="entry name" value="Epimerase"/>
    <property type="match status" value="1"/>
</dbReference>
<feature type="domain" description="NAD-dependent epimerase/dehydratase" evidence="2">
    <location>
        <begin position="3"/>
        <end position="242"/>
    </location>
</feature>
<accession>A0A2T4PXZ2</accession>
<evidence type="ECO:0000259" key="2">
    <source>
        <dbReference type="Pfam" id="PF01370"/>
    </source>
</evidence>
<dbReference type="InterPro" id="IPR036291">
    <property type="entry name" value="NAD(P)-bd_dom_sf"/>
</dbReference>
<dbReference type="EMBL" id="PZEV01000050">
    <property type="protein sequence ID" value="PTI49775.1"/>
    <property type="molecule type" value="Genomic_DNA"/>
</dbReference>
<dbReference type="PANTHER" id="PTHR43000">
    <property type="entry name" value="DTDP-D-GLUCOSE 4,6-DEHYDRATASE-RELATED"/>
    <property type="match status" value="1"/>
</dbReference>
<reference evidence="3 4" key="1">
    <citation type="journal article" date="2016" name="Front. Microbiol.">
        <title>Comprehensive Phylogenetic Analysis of Bovine Non-aureus Staphylococci Species Based on Whole-Genome Sequencing.</title>
        <authorList>
            <person name="Naushad S."/>
            <person name="Barkema H.W."/>
            <person name="Luby C."/>
            <person name="Condas L.A."/>
            <person name="Nobrega D.B."/>
            <person name="Carson D.A."/>
            <person name="De Buck J."/>
        </authorList>
    </citation>
    <scope>NUCLEOTIDE SEQUENCE [LARGE SCALE GENOMIC DNA]</scope>
    <source>
        <strain evidence="3 4">SNUC 2993</strain>
    </source>
</reference>
<gene>
    <name evidence="3" type="ORF">BU085_11270</name>
</gene>
<dbReference type="Proteomes" id="UP000240717">
    <property type="component" value="Unassembled WGS sequence"/>
</dbReference>
<comment type="caution">
    <text evidence="3">The sequence shown here is derived from an EMBL/GenBank/DDBJ whole genome shotgun (WGS) entry which is preliminary data.</text>
</comment>
<dbReference type="AlphaFoldDB" id="A0A2T4PXZ2"/>
<dbReference type="Gene3D" id="3.90.25.10">
    <property type="entry name" value="UDP-galactose 4-epimerase, domain 1"/>
    <property type="match status" value="1"/>
</dbReference>
<sequence length="309" mass="35383">MKALITGGAGFIGSHIAHKCIQNNIEVHVIDNLSTGRIENIPYVKKEYFYQEDINNLKFVSDLIKKEQFDYVIHLAAMVSVVETVQQPGRSNQVNIDATLNILETLRLQHSNVKRFLFASSAAVYGQLEGLPKAIHSRIDPRSPYAVQKYAGESYAKIYHQLYQLPTVSLRFFNVYGPKQNPYSDYSGVISILNHKFNHKETFTFYGDGLQTRDFIYIDDLVEACWLVLHNDNVNGNVYNLGTGKQTTLKQMVNIFEQHFNYSIPYVYDEERVGDIKHSYADISPIQSLGFNPQYSVEKGIQSYLEYQP</sequence>
<protein>
    <submittedName>
        <fullName evidence="3">NAD-dependent dehydratase</fullName>
    </submittedName>
</protein>
<organism evidence="3 4">
    <name type="scientific">Staphylococcus warneri</name>
    <dbReference type="NCBI Taxonomy" id="1292"/>
    <lineage>
        <taxon>Bacteria</taxon>
        <taxon>Bacillati</taxon>
        <taxon>Bacillota</taxon>
        <taxon>Bacilli</taxon>
        <taxon>Bacillales</taxon>
        <taxon>Staphylococcaceae</taxon>
        <taxon>Staphylococcus</taxon>
    </lineage>
</organism>
<evidence type="ECO:0000313" key="3">
    <source>
        <dbReference type="EMBL" id="PTI49775.1"/>
    </source>
</evidence>
<dbReference type="Gene3D" id="3.40.50.720">
    <property type="entry name" value="NAD(P)-binding Rossmann-like Domain"/>
    <property type="match status" value="1"/>
</dbReference>
<dbReference type="SUPFAM" id="SSF51735">
    <property type="entry name" value="NAD(P)-binding Rossmann-fold domains"/>
    <property type="match status" value="1"/>
</dbReference>
<dbReference type="RefSeq" id="WP_107533093.1">
    <property type="nucleotide sequence ID" value="NZ_JAIBNN010000004.1"/>
</dbReference>
<dbReference type="STRING" id="1194526.A284_11035"/>
<proteinExistence type="inferred from homology"/>
<comment type="similarity">
    <text evidence="1">Belongs to the NAD(P)-dependent epimerase/dehydratase family.</text>
</comment>
<dbReference type="PRINTS" id="PR01713">
    <property type="entry name" value="NUCEPIMERASE"/>
</dbReference>
<name>A0A2T4PXZ2_STAWA</name>
<dbReference type="InterPro" id="IPR001509">
    <property type="entry name" value="Epimerase_deHydtase"/>
</dbReference>
<evidence type="ECO:0000313" key="4">
    <source>
        <dbReference type="Proteomes" id="UP000240717"/>
    </source>
</evidence>
<evidence type="ECO:0000256" key="1">
    <source>
        <dbReference type="ARBA" id="ARBA00007637"/>
    </source>
</evidence>